<accession>A0AA42BQR8</accession>
<reference evidence="4" key="1">
    <citation type="submission" date="2022-07" db="EMBL/GenBank/DDBJ databases">
        <authorList>
            <person name="Li W.-J."/>
            <person name="Deng Q.-Q."/>
        </authorList>
    </citation>
    <scope>NUCLEOTIDE SEQUENCE</scope>
    <source>
        <strain evidence="4">SYSU M60031</strain>
    </source>
</reference>
<dbReference type="Gene3D" id="3.40.50.720">
    <property type="entry name" value="NAD(P)-binding Rossmann-like Domain"/>
    <property type="match status" value="1"/>
</dbReference>
<dbReference type="PANTHER" id="PTHR43401">
    <property type="entry name" value="L-THREONINE 3-DEHYDROGENASE"/>
    <property type="match status" value="1"/>
</dbReference>
<comment type="caution">
    <text evidence="4">The sequence shown here is derived from an EMBL/GenBank/DDBJ whole genome shotgun (WGS) entry which is preliminary data.</text>
</comment>
<dbReference type="AlphaFoldDB" id="A0AA42BQR8"/>
<evidence type="ECO:0000259" key="3">
    <source>
        <dbReference type="Pfam" id="PF08240"/>
    </source>
</evidence>
<dbReference type="RefSeq" id="WP_254759593.1">
    <property type="nucleotide sequence ID" value="NZ_JANCLT010000007.1"/>
</dbReference>
<evidence type="ECO:0000259" key="2">
    <source>
        <dbReference type="Pfam" id="PF00107"/>
    </source>
</evidence>
<dbReference type="InterPro" id="IPR011032">
    <property type="entry name" value="GroES-like_sf"/>
</dbReference>
<dbReference type="EMBL" id="JANCLT010000007">
    <property type="protein sequence ID" value="MCP8969671.1"/>
    <property type="molecule type" value="Genomic_DNA"/>
</dbReference>
<gene>
    <name evidence="4" type="ORF">NK662_14160</name>
</gene>
<evidence type="ECO:0000256" key="1">
    <source>
        <dbReference type="ARBA" id="ARBA00023002"/>
    </source>
</evidence>
<dbReference type="SUPFAM" id="SSF51735">
    <property type="entry name" value="NAD(P)-binding Rossmann-fold domains"/>
    <property type="match status" value="1"/>
</dbReference>
<dbReference type="InterPro" id="IPR036291">
    <property type="entry name" value="NAD(P)-bd_dom_sf"/>
</dbReference>
<dbReference type="Pfam" id="PF00107">
    <property type="entry name" value="ADH_zinc_N"/>
    <property type="match status" value="1"/>
</dbReference>
<proteinExistence type="predicted"/>
<dbReference type="Gene3D" id="3.90.180.10">
    <property type="entry name" value="Medium-chain alcohol dehydrogenases, catalytic domain"/>
    <property type="match status" value="1"/>
</dbReference>
<evidence type="ECO:0000313" key="5">
    <source>
        <dbReference type="Proteomes" id="UP001156102"/>
    </source>
</evidence>
<protein>
    <submittedName>
        <fullName evidence="4">Alcohol dehydrogenase catalytic domain-containing protein</fullName>
    </submittedName>
</protein>
<keyword evidence="5" id="KW-1185">Reference proteome</keyword>
<name>A0AA42BQR8_9BACI</name>
<organism evidence="4 5">
    <name type="scientific">Ectobacillus ponti</name>
    <dbReference type="NCBI Taxonomy" id="2961894"/>
    <lineage>
        <taxon>Bacteria</taxon>
        <taxon>Bacillati</taxon>
        <taxon>Bacillota</taxon>
        <taxon>Bacilli</taxon>
        <taxon>Bacillales</taxon>
        <taxon>Bacillaceae</taxon>
        <taxon>Ectobacillus</taxon>
    </lineage>
</organism>
<dbReference type="GO" id="GO:0016491">
    <property type="term" value="F:oxidoreductase activity"/>
    <property type="evidence" value="ECO:0007669"/>
    <property type="project" value="UniProtKB-KW"/>
</dbReference>
<dbReference type="PANTHER" id="PTHR43401:SF2">
    <property type="entry name" value="L-THREONINE 3-DEHYDROGENASE"/>
    <property type="match status" value="1"/>
</dbReference>
<dbReference type="InterPro" id="IPR050129">
    <property type="entry name" value="Zn_alcohol_dh"/>
</dbReference>
<dbReference type="Pfam" id="PF08240">
    <property type="entry name" value="ADH_N"/>
    <property type="match status" value="1"/>
</dbReference>
<keyword evidence="1" id="KW-0560">Oxidoreductase</keyword>
<dbReference type="Proteomes" id="UP001156102">
    <property type="component" value="Unassembled WGS sequence"/>
</dbReference>
<evidence type="ECO:0000313" key="4">
    <source>
        <dbReference type="EMBL" id="MCP8969671.1"/>
    </source>
</evidence>
<sequence length="327" mass="34924">MNDMKAVIYEGTRQVATREVPLPKGKEGWSLIKVDFCGVCGTDLNIFAGSHPRAKEALIIGHEFAGTVVEHPDLPAGTAVTVRPLLFCGTCEPCQDGNSHVCESLGLLGIDRPGGMAEYVLAPADEVYPLPPGMSMKRGALIEPFAVAVHAVRESAFKPGDAVTVFGAGPIGLCVAVTLKLFGATDVAVVEVQPFRKEIAAALGFTVIDPSQPDAVIPQRPVVYDCAAHPSVAKQLVQVTAIKGQIVLVGTYKYPTELDLQNITFKELSVKGTRVYTRKDYEIAAALLSSDFEFERMITHEYPADQAAEAFELLAAGGDSVKVLITL</sequence>
<dbReference type="InterPro" id="IPR013154">
    <property type="entry name" value="ADH-like_N"/>
</dbReference>
<feature type="domain" description="Alcohol dehydrogenase-like N-terminal" evidence="3">
    <location>
        <begin position="27"/>
        <end position="131"/>
    </location>
</feature>
<dbReference type="InterPro" id="IPR013149">
    <property type="entry name" value="ADH-like_C"/>
</dbReference>
<feature type="domain" description="Alcohol dehydrogenase-like C-terminal" evidence="2">
    <location>
        <begin position="170"/>
        <end position="289"/>
    </location>
</feature>
<dbReference type="SUPFAM" id="SSF50129">
    <property type="entry name" value="GroES-like"/>
    <property type="match status" value="1"/>
</dbReference>